<dbReference type="InterPro" id="IPR006869">
    <property type="entry name" value="DUF547"/>
</dbReference>
<reference evidence="2 3" key="1">
    <citation type="journal article" date="2014" name="Proc. Natl. Acad. Sci. U.S.A.">
        <title>Functional type 2 photosynthetic reaction centers found in the rare bacterial phylum Gemmatimonadetes.</title>
        <authorList>
            <person name="Zeng Y."/>
            <person name="Feng F."/>
            <person name="Medova H."/>
            <person name="Dean J."/>
            <person name="Koblizek M."/>
        </authorList>
    </citation>
    <scope>NUCLEOTIDE SEQUENCE [LARGE SCALE GENOMIC DNA]</scope>
    <source>
        <strain evidence="2 3">AP64</strain>
    </source>
</reference>
<name>A0A145Q602_9BACT</name>
<gene>
    <name evidence="2" type="ORF">GEMMAAP_18730</name>
</gene>
<keyword evidence="3" id="KW-1185">Reference proteome</keyword>
<evidence type="ECO:0000259" key="1">
    <source>
        <dbReference type="Pfam" id="PF04784"/>
    </source>
</evidence>
<dbReference type="STRING" id="1379270.GEMMAAP_18730"/>
<feature type="domain" description="DUF547" evidence="1">
    <location>
        <begin position="56"/>
        <end position="170"/>
    </location>
</feature>
<dbReference type="KEGG" id="gph:GEMMAAP_18730"/>
<protein>
    <recommendedName>
        <fullName evidence="1">DUF547 domain-containing protein</fullName>
    </recommendedName>
</protein>
<reference evidence="2 3" key="2">
    <citation type="journal article" date="2016" name="Environ. Microbiol. Rep.">
        <title>Metagenomic evidence for the presence of phototrophic Gemmatimonadetes bacteria in diverse environments.</title>
        <authorList>
            <person name="Zeng Y."/>
            <person name="Baumbach J."/>
            <person name="Barbosa E.G."/>
            <person name="Azevedo V."/>
            <person name="Zhang C."/>
            <person name="Koblizek M."/>
        </authorList>
    </citation>
    <scope>NUCLEOTIDE SEQUENCE [LARGE SCALE GENOMIC DNA]</scope>
    <source>
        <strain evidence="2 3">AP64</strain>
    </source>
</reference>
<dbReference type="PANTHER" id="PTHR46361:SF3">
    <property type="entry name" value="ELECTRON CARRIER_ PROTEIN DISULFIDE OXIDOREDUCTASE"/>
    <property type="match status" value="1"/>
</dbReference>
<proteinExistence type="predicted"/>
<evidence type="ECO:0000313" key="3">
    <source>
        <dbReference type="Proteomes" id="UP000076404"/>
    </source>
</evidence>
<dbReference type="PANTHER" id="PTHR46361">
    <property type="entry name" value="ELECTRON CARRIER/ PROTEIN DISULFIDE OXIDOREDUCTASE"/>
    <property type="match status" value="1"/>
</dbReference>
<dbReference type="AlphaFoldDB" id="A0A145Q602"/>
<dbReference type="Proteomes" id="UP000076404">
    <property type="component" value="Chromosome"/>
</dbReference>
<sequence length="244" mass="27557">MQAQGGAPAPGEVVDHVPFDRMLQAWVTDGMVDYDAFARSPEFTRYLASLAAAHPERMARADQLAFWINTYNAYTIALINSRKERRSIRDINKRFGVTFKSPWAEPIVKAGGRTLTLDDVEHNIIRPTYRDPRIHVALVCAAKGCPPLRTEAYVGSRIDAQLDEQARRFLAQTTKNRVDVPARTVYGSPIFTWYRDDFGGTLAGVGAFWARYLPEGTARDLLRSGAFTWVDTKYDWTLNLRAAR</sequence>
<evidence type="ECO:0000313" key="2">
    <source>
        <dbReference type="EMBL" id="AMW07021.1"/>
    </source>
</evidence>
<dbReference type="eggNOG" id="COG0398">
    <property type="taxonomic scope" value="Bacteria"/>
</dbReference>
<accession>A0A145Q602</accession>
<dbReference type="EMBL" id="CP011454">
    <property type="protein sequence ID" value="AMW07021.1"/>
    <property type="molecule type" value="Genomic_DNA"/>
</dbReference>
<organism evidence="2 3">
    <name type="scientific">Gemmatimonas phototrophica</name>
    <dbReference type="NCBI Taxonomy" id="1379270"/>
    <lineage>
        <taxon>Bacteria</taxon>
        <taxon>Pseudomonadati</taxon>
        <taxon>Gemmatimonadota</taxon>
        <taxon>Gemmatimonadia</taxon>
        <taxon>Gemmatimonadales</taxon>
        <taxon>Gemmatimonadaceae</taxon>
        <taxon>Gemmatimonas</taxon>
    </lineage>
</organism>
<dbReference type="Pfam" id="PF04784">
    <property type="entry name" value="DUF547"/>
    <property type="match status" value="1"/>
</dbReference>